<dbReference type="Pfam" id="PF01965">
    <property type="entry name" value="DJ-1_PfpI"/>
    <property type="match status" value="1"/>
</dbReference>
<evidence type="ECO:0000313" key="4">
    <source>
        <dbReference type="EMBL" id="KJZ06090.1"/>
    </source>
</evidence>
<reference evidence="4 5" key="1">
    <citation type="journal article" date="2015" name="BMC Genomics">
        <title>Genome mining reveals unlocked bioactive potential of marine Gram-negative bacteria.</title>
        <authorList>
            <person name="Machado H."/>
            <person name="Sonnenschein E.C."/>
            <person name="Melchiorsen J."/>
            <person name="Gram L."/>
        </authorList>
    </citation>
    <scope>NUCLEOTIDE SEQUENCE [LARGE SCALE GENOMIC DNA]</scope>
    <source>
        <strain evidence="4 5">S2471</strain>
    </source>
</reference>
<gene>
    <name evidence="4" type="ORF">TW77_20450</name>
</gene>
<keyword evidence="5" id="KW-1185">Reference proteome</keyword>
<proteinExistence type="predicted"/>
<dbReference type="InterPro" id="IPR009057">
    <property type="entry name" value="Homeodomain-like_sf"/>
</dbReference>
<dbReference type="InterPro" id="IPR029062">
    <property type="entry name" value="Class_I_gatase-like"/>
</dbReference>
<dbReference type="InterPro" id="IPR052158">
    <property type="entry name" value="INH-QAR"/>
</dbReference>
<evidence type="ECO:0000313" key="5">
    <source>
        <dbReference type="Proteomes" id="UP000033452"/>
    </source>
</evidence>
<keyword evidence="2" id="KW-0804">Transcription</keyword>
<dbReference type="Pfam" id="PF12833">
    <property type="entry name" value="HTH_18"/>
    <property type="match status" value="1"/>
</dbReference>
<feature type="domain" description="HTH araC/xylS-type" evidence="3">
    <location>
        <begin position="215"/>
        <end position="313"/>
    </location>
</feature>
<dbReference type="Gene3D" id="1.10.10.60">
    <property type="entry name" value="Homeodomain-like"/>
    <property type="match status" value="2"/>
</dbReference>
<dbReference type="OrthoDB" id="9803764at2"/>
<dbReference type="PATRIC" id="fig|43658.5.peg.4320"/>
<dbReference type="GO" id="GO:0003700">
    <property type="term" value="F:DNA-binding transcription factor activity"/>
    <property type="evidence" value="ECO:0007669"/>
    <property type="project" value="InterPro"/>
</dbReference>
<name>A0A0F4QFQ4_9GAMM</name>
<dbReference type="SUPFAM" id="SSF52317">
    <property type="entry name" value="Class I glutamine amidotransferase-like"/>
    <property type="match status" value="1"/>
</dbReference>
<evidence type="ECO:0000259" key="3">
    <source>
        <dbReference type="PROSITE" id="PS01124"/>
    </source>
</evidence>
<dbReference type="Proteomes" id="UP000033452">
    <property type="component" value="Unassembled WGS sequence"/>
</dbReference>
<dbReference type="Gene3D" id="3.40.50.880">
    <property type="match status" value="1"/>
</dbReference>
<sequence length="316" mass="34820">MTTKQVYFIADGFQALDLFGPLDAFMETNCHVPNAYDCKLLSIEAGAVATVYGQQVQADFGLDDEFAVDDLIICGGNGMRTLSLSAAQLSALSALAAGARRVFSICTGAFVLAQLFPQQALTLTTHWRHCESLARQNAHCTVSPDPLYIQDEHIWSSAGVLSGVDLALAIVREDHGNSIAAQVAKDLVVYLQRAGNQHQYSDALALQSGDSLKLSPLLDWLSTQLNQPVTVARMAEFCHLSERQLTRLFKQHLNCTPSHYFKVLKLNHARDLLSEENISLQHVATKLGFTCYDSFRRAFVRQFGVSPSHYTKGINQ</sequence>
<evidence type="ECO:0000256" key="1">
    <source>
        <dbReference type="ARBA" id="ARBA00023015"/>
    </source>
</evidence>
<dbReference type="EMBL" id="JXYA01000056">
    <property type="protein sequence ID" value="KJZ06090.1"/>
    <property type="molecule type" value="Genomic_DNA"/>
</dbReference>
<dbReference type="InterPro" id="IPR018060">
    <property type="entry name" value="HTH_AraC"/>
</dbReference>
<accession>A0A0F4QFQ4</accession>
<dbReference type="PANTHER" id="PTHR43130">
    <property type="entry name" value="ARAC-FAMILY TRANSCRIPTIONAL REGULATOR"/>
    <property type="match status" value="1"/>
</dbReference>
<dbReference type="GO" id="GO:0043565">
    <property type="term" value="F:sequence-specific DNA binding"/>
    <property type="evidence" value="ECO:0007669"/>
    <property type="project" value="InterPro"/>
</dbReference>
<dbReference type="SUPFAM" id="SSF46689">
    <property type="entry name" value="Homeodomain-like"/>
    <property type="match status" value="2"/>
</dbReference>
<dbReference type="RefSeq" id="WP_046006828.1">
    <property type="nucleotide sequence ID" value="NZ_JXYA01000056.1"/>
</dbReference>
<comment type="caution">
    <text evidence="4">The sequence shown here is derived from an EMBL/GenBank/DDBJ whole genome shotgun (WGS) entry which is preliminary data.</text>
</comment>
<dbReference type="CDD" id="cd03137">
    <property type="entry name" value="GATase1_AraC_1"/>
    <property type="match status" value="1"/>
</dbReference>
<dbReference type="PANTHER" id="PTHR43130:SF3">
    <property type="entry name" value="HTH-TYPE TRANSCRIPTIONAL REGULATOR RV1931C"/>
    <property type="match status" value="1"/>
</dbReference>
<dbReference type="AlphaFoldDB" id="A0A0F4QFQ4"/>
<organism evidence="4 5">
    <name type="scientific">Pseudoalteromonas rubra</name>
    <dbReference type="NCBI Taxonomy" id="43658"/>
    <lineage>
        <taxon>Bacteria</taxon>
        <taxon>Pseudomonadati</taxon>
        <taxon>Pseudomonadota</taxon>
        <taxon>Gammaproteobacteria</taxon>
        <taxon>Alteromonadales</taxon>
        <taxon>Pseudoalteromonadaceae</taxon>
        <taxon>Pseudoalteromonas</taxon>
    </lineage>
</organism>
<dbReference type="PROSITE" id="PS01124">
    <property type="entry name" value="HTH_ARAC_FAMILY_2"/>
    <property type="match status" value="1"/>
</dbReference>
<keyword evidence="1" id="KW-0805">Transcription regulation</keyword>
<dbReference type="InterPro" id="IPR002818">
    <property type="entry name" value="DJ-1/PfpI"/>
</dbReference>
<evidence type="ECO:0000256" key="2">
    <source>
        <dbReference type="ARBA" id="ARBA00023163"/>
    </source>
</evidence>
<protein>
    <submittedName>
        <fullName evidence="4">AraC family transcriptional regulator</fullName>
    </submittedName>
</protein>
<dbReference type="SMART" id="SM00342">
    <property type="entry name" value="HTH_ARAC"/>
    <property type="match status" value="1"/>
</dbReference>